<dbReference type="InterPro" id="IPR036412">
    <property type="entry name" value="HAD-like_sf"/>
</dbReference>
<dbReference type="PANTHER" id="PTHR43481">
    <property type="entry name" value="FRUCTOSE-1-PHOSPHATE PHOSPHATASE"/>
    <property type="match status" value="1"/>
</dbReference>
<dbReference type="EMBL" id="JABWAD010000022">
    <property type="protein sequence ID" value="KAF6070923.1"/>
    <property type="molecule type" value="Genomic_DNA"/>
</dbReference>
<dbReference type="Proteomes" id="UP000536275">
    <property type="component" value="Unassembled WGS sequence"/>
</dbReference>
<keyword evidence="1" id="KW-0378">Hydrolase</keyword>
<comment type="caution">
    <text evidence="1">The sequence shown here is derived from an EMBL/GenBank/DDBJ whole genome shotgun (WGS) entry which is preliminary data.</text>
</comment>
<dbReference type="InterPro" id="IPR051806">
    <property type="entry name" value="HAD-like_SPP"/>
</dbReference>
<protein>
    <submittedName>
        <fullName evidence="1">Haloacid dehalogenase-like hydrolase family protein</fullName>
    </submittedName>
</protein>
<dbReference type="SFLD" id="SFLDF00031">
    <property type="entry name" value="2-deoxyglucose-6-phosphatase"/>
    <property type="match status" value="1"/>
</dbReference>
<dbReference type="InterPro" id="IPR023198">
    <property type="entry name" value="PGP-like_dom2"/>
</dbReference>
<dbReference type="GO" id="GO:0003850">
    <property type="term" value="F:2-deoxyglucose-6-phosphatase activity"/>
    <property type="evidence" value="ECO:0007669"/>
    <property type="project" value="TreeGrafter"/>
</dbReference>
<gene>
    <name evidence="1" type="ORF">FOB64_001986</name>
</gene>
<reference evidence="1 2" key="1">
    <citation type="submission" date="2020-03" db="EMBL/GenBank/DDBJ databases">
        <title>FDA dAtabase for Regulatory Grade micrObial Sequences (FDA-ARGOS): Supporting development and validation of Infectious Disease Dx tests.</title>
        <authorList>
            <person name="Campos J."/>
            <person name="Goldberg B."/>
            <person name="Tallon L."/>
            <person name="Sadzewicz L."/>
            <person name="Vavikolanu K."/>
            <person name="Mehta A."/>
            <person name="Aluvathingal J."/>
            <person name="Nadendla S."/>
            <person name="Nandy P."/>
            <person name="Geyer C."/>
            <person name="Yan Y."/>
            <person name="Sichtig H."/>
        </authorList>
    </citation>
    <scope>NUCLEOTIDE SEQUENCE [LARGE SCALE GENOMIC DNA]</scope>
    <source>
        <strain evidence="1 2">FDAARGOS_656</strain>
    </source>
</reference>
<dbReference type="Gene3D" id="1.10.150.240">
    <property type="entry name" value="Putative phosphatase, domain 2"/>
    <property type="match status" value="1"/>
</dbReference>
<dbReference type="AlphaFoldDB" id="A0A8H6C1L5"/>
<dbReference type="NCBIfam" id="TIGR01509">
    <property type="entry name" value="HAD-SF-IA-v3"/>
    <property type="match status" value="1"/>
</dbReference>
<dbReference type="SFLD" id="SFLDS00003">
    <property type="entry name" value="Haloacid_Dehalogenase"/>
    <property type="match status" value="1"/>
</dbReference>
<dbReference type="InterPro" id="IPR023214">
    <property type="entry name" value="HAD_sf"/>
</dbReference>
<dbReference type="Gene3D" id="3.40.50.1000">
    <property type="entry name" value="HAD superfamily/HAD-like"/>
    <property type="match status" value="1"/>
</dbReference>
<evidence type="ECO:0000313" key="2">
    <source>
        <dbReference type="Proteomes" id="UP000536275"/>
    </source>
</evidence>
<dbReference type="InterPro" id="IPR006439">
    <property type="entry name" value="HAD-SF_hydro_IA"/>
</dbReference>
<evidence type="ECO:0000313" key="1">
    <source>
        <dbReference type="EMBL" id="KAF6070923.1"/>
    </source>
</evidence>
<sequence>MFKRVATPRKLDSRAFSVKDRASTSSSINKYQMTEIVTINTSVLLFDLDGTLVDSTAAVEKTWENQVNQHNQEFPDKFIDLPTLLNVSHGSRTVETFAAYFPELKTDRDSVYAWEMGIVQNYGHLGKAINGSVQTLITLNEKNNPWAIVTSANPKLAGFWLDKLFHGVKKPDVFITASDVSKGKPDPEGYCTAFERLKKVYNLNGSAKGVVFEDAPAGIKAGVNGGFTVVGIASTFPKEVLLQAGATYVVEDFTKVKIDQSGEAVKLVLETL</sequence>
<dbReference type="SFLD" id="SFLDG01135">
    <property type="entry name" value="C1.5.6:_HAD__Beta-PGM__Phospha"/>
    <property type="match status" value="1"/>
</dbReference>
<organism evidence="1 2">
    <name type="scientific">Candida albicans</name>
    <name type="common">Yeast</name>
    <dbReference type="NCBI Taxonomy" id="5476"/>
    <lineage>
        <taxon>Eukaryota</taxon>
        <taxon>Fungi</taxon>
        <taxon>Dikarya</taxon>
        <taxon>Ascomycota</taxon>
        <taxon>Saccharomycotina</taxon>
        <taxon>Pichiomycetes</taxon>
        <taxon>Debaryomycetaceae</taxon>
        <taxon>Candida/Lodderomyces clade</taxon>
        <taxon>Candida</taxon>
    </lineage>
</organism>
<proteinExistence type="predicted"/>
<dbReference type="SUPFAM" id="SSF56784">
    <property type="entry name" value="HAD-like"/>
    <property type="match status" value="1"/>
</dbReference>
<dbReference type="PANTHER" id="PTHR43481:SF9">
    <property type="entry name" value="2-DEOXYGLUCOSE-6-PHOSPHATE PHOSPHATASE 1-RELATED"/>
    <property type="match status" value="1"/>
</dbReference>
<name>A0A8H6C1L5_CANAX</name>
<dbReference type="Pfam" id="PF00702">
    <property type="entry name" value="Hydrolase"/>
    <property type="match status" value="1"/>
</dbReference>
<accession>A0A8H6C1L5</accession>
<dbReference type="SFLD" id="SFLDG01129">
    <property type="entry name" value="C1.5:_HAD__Beta-PGM__Phosphata"/>
    <property type="match status" value="1"/>
</dbReference>